<feature type="compositionally biased region" description="Basic and acidic residues" evidence="7">
    <location>
        <begin position="722"/>
        <end position="731"/>
    </location>
</feature>
<dbReference type="InterPro" id="IPR027417">
    <property type="entry name" value="P-loop_NTPase"/>
</dbReference>
<keyword evidence="6" id="KW-0472">Membrane</keyword>
<dbReference type="GO" id="GO:0005886">
    <property type="term" value="C:plasma membrane"/>
    <property type="evidence" value="ECO:0007669"/>
    <property type="project" value="UniProtKB-SubCell"/>
</dbReference>
<evidence type="ECO:0000256" key="2">
    <source>
        <dbReference type="ARBA" id="ARBA00008806"/>
    </source>
</evidence>
<feature type="region of interest" description="Disordered" evidence="7">
    <location>
        <begin position="510"/>
        <end position="978"/>
    </location>
</feature>
<comment type="subcellular location">
    <subcellularLocation>
        <location evidence="1">Cell membrane</location>
        <topology evidence="1">Multi-pass membrane protein</topology>
    </subcellularLocation>
</comment>
<feature type="compositionally biased region" description="Basic and acidic residues" evidence="7">
    <location>
        <begin position="895"/>
        <end position="905"/>
    </location>
</feature>
<dbReference type="InterPro" id="IPR051539">
    <property type="entry name" value="T4SS-coupling_protein"/>
</dbReference>
<dbReference type="Pfam" id="PF02534">
    <property type="entry name" value="T4SS-DNA_transf"/>
    <property type="match status" value="1"/>
</dbReference>
<feature type="compositionally biased region" description="Low complexity" evidence="7">
    <location>
        <begin position="920"/>
        <end position="940"/>
    </location>
</feature>
<comment type="similarity">
    <text evidence="2">Belongs to the VirD4/TraG family.</text>
</comment>
<accession>A0A6B0XZ74</accession>
<proteinExistence type="inferred from homology"/>
<dbReference type="Gene3D" id="3.40.50.300">
    <property type="entry name" value="P-loop containing nucleotide triphosphate hydrolases"/>
    <property type="match status" value="1"/>
</dbReference>
<dbReference type="AlphaFoldDB" id="A0A6B0XZ74"/>
<keyword evidence="3" id="KW-1003">Cell membrane</keyword>
<feature type="compositionally biased region" description="Basic and acidic residues" evidence="7">
    <location>
        <begin position="963"/>
        <end position="978"/>
    </location>
</feature>
<feature type="non-terminal residue" evidence="9">
    <location>
        <position position="1"/>
    </location>
</feature>
<feature type="compositionally biased region" description="Low complexity" evidence="7">
    <location>
        <begin position="696"/>
        <end position="713"/>
    </location>
</feature>
<reference evidence="9" key="1">
    <citation type="submission" date="2019-09" db="EMBL/GenBank/DDBJ databases">
        <title>Characterisation of the sponge microbiome using genome-centric metagenomics.</title>
        <authorList>
            <person name="Engelberts J.P."/>
            <person name="Robbins S.J."/>
            <person name="De Goeij J.M."/>
            <person name="Aranda M."/>
            <person name="Bell S.C."/>
            <person name="Webster N.S."/>
        </authorList>
    </citation>
    <scope>NUCLEOTIDE SEQUENCE</scope>
    <source>
        <strain evidence="9">SB0664_bin_43</strain>
    </source>
</reference>
<feature type="compositionally biased region" description="Polar residues" evidence="7">
    <location>
        <begin position="624"/>
        <end position="634"/>
    </location>
</feature>
<dbReference type="PANTHER" id="PTHR37937:SF1">
    <property type="entry name" value="CONJUGATIVE TRANSFER: DNA TRANSPORT"/>
    <property type="match status" value="1"/>
</dbReference>
<feature type="compositionally biased region" description="Basic and acidic residues" evidence="7">
    <location>
        <begin position="605"/>
        <end position="614"/>
    </location>
</feature>
<evidence type="ECO:0000259" key="8">
    <source>
        <dbReference type="Pfam" id="PF06056"/>
    </source>
</evidence>
<evidence type="ECO:0000256" key="4">
    <source>
        <dbReference type="ARBA" id="ARBA00022692"/>
    </source>
</evidence>
<feature type="compositionally biased region" description="Basic and acidic residues" evidence="7">
    <location>
        <begin position="543"/>
        <end position="561"/>
    </location>
</feature>
<gene>
    <name evidence="9" type="ORF">F4Y60_05385</name>
</gene>
<evidence type="ECO:0000256" key="3">
    <source>
        <dbReference type="ARBA" id="ARBA00022475"/>
    </source>
</evidence>
<feature type="compositionally biased region" description="Low complexity" evidence="7">
    <location>
        <begin position="635"/>
        <end position="653"/>
    </location>
</feature>
<keyword evidence="5" id="KW-1133">Transmembrane helix</keyword>
<organism evidence="9">
    <name type="scientific">Boseongicola sp. SB0664_bin_43</name>
    <dbReference type="NCBI Taxonomy" id="2604844"/>
    <lineage>
        <taxon>Bacteria</taxon>
        <taxon>Pseudomonadati</taxon>
        <taxon>Pseudomonadota</taxon>
        <taxon>Alphaproteobacteria</taxon>
        <taxon>Rhodobacterales</taxon>
        <taxon>Paracoccaceae</taxon>
        <taxon>Boseongicola</taxon>
    </lineage>
</organism>
<evidence type="ECO:0000256" key="6">
    <source>
        <dbReference type="ARBA" id="ARBA00023136"/>
    </source>
</evidence>
<evidence type="ECO:0000256" key="1">
    <source>
        <dbReference type="ARBA" id="ARBA00004651"/>
    </source>
</evidence>
<evidence type="ECO:0000256" key="5">
    <source>
        <dbReference type="ARBA" id="ARBA00022989"/>
    </source>
</evidence>
<feature type="domain" description="Terminase ATPase subunit N-terminal" evidence="8">
    <location>
        <begin position="991"/>
        <end position="1026"/>
    </location>
</feature>
<evidence type="ECO:0000313" key="9">
    <source>
        <dbReference type="EMBL" id="MXY33515.1"/>
    </source>
</evidence>
<name>A0A6B0XZ74_9RHOB</name>
<evidence type="ECO:0000256" key="7">
    <source>
        <dbReference type="SAM" id="MobiDB-lite"/>
    </source>
</evidence>
<feature type="region of interest" description="Disordered" evidence="7">
    <location>
        <begin position="1018"/>
        <end position="1052"/>
    </location>
</feature>
<dbReference type="EMBL" id="VXRY01000218">
    <property type="protein sequence ID" value="MXY33515.1"/>
    <property type="molecule type" value="Genomic_DNA"/>
</dbReference>
<feature type="compositionally biased region" description="Basic and acidic residues" evidence="7">
    <location>
        <begin position="786"/>
        <end position="796"/>
    </location>
</feature>
<dbReference type="Pfam" id="PF06056">
    <property type="entry name" value="Terminase_5"/>
    <property type="match status" value="1"/>
</dbReference>
<sequence>GSDAPAADDAGDALPSADWASTGDVVKRFSVSGGIVLGELTDPTRHSRNFAPGRRRSWGRQGRGQLITMSPTDGNGHVLVTSQSSGYKSTGLVIPNILTYDGPLVVFDPKCELYARTRHARLKMGYTPVVIDAENGFDPVRLIAALAEDHPSAYLRMAKMVIPKSDGGIENAKYFKAAAIKLFTALLAHHAETGSTSILQDIAELLAQAPDDVHAAVADEIAESKLPFVRNQLGAIEDMDPKFWASITTEITNQLMFSEMPDVERYITLQPGSKLPSQVIDPRCDVFLNIPQNIAEDFAPMLRVMLGSMLTAAQLVEINEAPRAHRLFLIDEAAKLGAMDILENIRDRGRSLGLVLMLFYQTPGEIENLWGRAGMTSWRDGCSATVMGPVSSRTSAQDVSAMMGTRTLRVKTESTSSSSQVMSPMAGSVSTSEQETLRDVPLISPTAISQLPPHASIITATGMKPMLASKAIWFTRPDMKGRVRNTEEIKDEVAATELQETLTQRLEELTQADEETAGLSSVSRSELAAMQRRNMDDDPEPVDDGRLEERAGAAHGAEAHRPGTVPDPGPSEEGDRNGPGDGDDEGVPLSERARERAPRYHSAKQRGERFRNGGEQDSDDLQPGNGTPSSPNETSEPAASGASAEAGGLDSGAIRVEDDVEAPFPLDGPSGVDARQPASGTCLAGTVGEHVPATLAESLGAAASDAEAAPLPDMEQEGPAPAREDVERDLGDADGSPPEAVEYGQAPAPASEHEDEESADSPPAPVDADTRAANVNAPPAADEETERTSDAKDRGDATGASEAPKSDSPAQSGDIDPSAIEDDFDPHWTEADPDPVSGPAASRSKTARDADGMGEAPANAREGKEATAPGVAKGGENVDTGKEGTRTSSGPENVAAREPEGDRVRTGGPDAGGGDDDDQVPVPVAAPGAPPDASDIDPPAIKIEDDFELLWATADPAPFPSGPDERTESDPGDHAVGDTWTREDAVRFMGLHYAGMSLADIAEELGKSRASVAAWEERQRARGLVPDSAGAGNEAASTGDGEAEDDGPGGPA</sequence>
<dbReference type="CDD" id="cd01127">
    <property type="entry name" value="TrwB_TraG_TraD_VirD4"/>
    <property type="match status" value="1"/>
</dbReference>
<dbReference type="InterPro" id="IPR010332">
    <property type="entry name" value="ATPase_terminase-su_N"/>
</dbReference>
<protein>
    <submittedName>
        <fullName evidence="9">TraM recognition domain-containing protein</fullName>
    </submittedName>
</protein>
<feature type="compositionally biased region" description="Low complexity" evidence="7">
    <location>
        <begin position="414"/>
        <end position="428"/>
    </location>
</feature>
<keyword evidence="4" id="KW-0812">Transmembrane</keyword>
<dbReference type="PANTHER" id="PTHR37937">
    <property type="entry name" value="CONJUGATIVE TRANSFER: DNA TRANSPORT"/>
    <property type="match status" value="1"/>
</dbReference>
<comment type="caution">
    <text evidence="9">The sequence shown here is derived from an EMBL/GenBank/DDBJ whole genome shotgun (WGS) entry which is preliminary data.</text>
</comment>
<feature type="region of interest" description="Disordered" evidence="7">
    <location>
        <begin position="42"/>
        <end position="62"/>
    </location>
</feature>
<feature type="compositionally biased region" description="Acidic residues" evidence="7">
    <location>
        <begin position="1041"/>
        <end position="1052"/>
    </location>
</feature>
<feature type="region of interest" description="Disordered" evidence="7">
    <location>
        <begin position="410"/>
        <end position="434"/>
    </location>
</feature>
<dbReference type="InterPro" id="IPR003688">
    <property type="entry name" value="TraG/VirD4"/>
</dbReference>
<dbReference type="SUPFAM" id="SSF52540">
    <property type="entry name" value="P-loop containing nucleoside triphosphate hydrolases"/>
    <property type="match status" value="1"/>
</dbReference>